<dbReference type="InterPro" id="IPR008963">
    <property type="entry name" value="Purple_acid_Pase-like_N"/>
</dbReference>
<organism evidence="1 2">
    <name type="scientific">Vigna radiata var. radiata</name>
    <name type="common">Mung bean</name>
    <name type="synonym">Phaseolus aureus</name>
    <dbReference type="NCBI Taxonomy" id="3916"/>
    <lineage>
        <taxon>Eukaryota</taxon>
        <taxon>Viridiplantae</taxon>
        <taxon>Streptophyta</taxon>
        <taxon>Embryophyta</taxon>
        <taxon>Tracheophyta</taxon>
        <taxon>Spermatophyta</taxon>
        <taxon>Magnoliopsida</taxon>
        <taxon>eudicotyledons</taxon>
        <taxon>Gunneridae</taxon>
        <taxon>Pentapetalae</taxon>
        <taxon>rosids</taxon>
        <taxon>fabids</taxon>
        <taxon>Fabales</taxon>
        <taxon>Fabaceae</taxon>
        <taxon>Papilionoideae</taxon>
        <taxon>50 kb inversion clade</taxon>
        <taxon>NPAAA clade</taxon>
        <taxon>indigoferoid/millettioid clade</taxon>
        <taxon>Phaseoleae</taxon>
        <taxon>Vigna</taxon>
    </lineage>
</organism>
<evidence type="ECO:0000313" key="2">
    <source>
        <dbReference type="RefSeq" id="XP_022632264.1"/>
    </source>
</evidence>
<reference evidence="2" key="2">
    <citation type="submission" date="2025-08" db="UniProtKB">
        <authorList>
            <consortium name="RefSeq"/>
        </authorList>
    </citation>
    <scope>IDENTIFICATION</scope>
    <source>
        <tissue evidence="2">Leaf</tissue>
    </source>
</reference>
<accession>A0A3Q0EPE1</accession>
<dbReference type="RefSeq" id="XP_022632264.1">
    <property type="nucleotide sequence ID" value="XM_022776543.1"/>
</dbReference>
<dbReference type="GeneID" id="111240795"/>
<sequence>MLSWSPSIWIVFLASDNPVRVVVFSNRPVTVPLDQTFRGNAMDMPHTDPLLQTTAQGFQPQQISLSLSSSHHSVSISWITGEFQIGDNVEPLDPNSVASVVRYGRFRRSMSHRATGYSLVYSQLYPFEGNHDSFCYRSPELWCSFCRYCWKTSFDERDYRLGGRCKDSERKKDNSEPFEE</sequence>
<protein>
    <submittedName>
        <fullName evidence="2">Purple acid phosphatase 15-like</fullName>
    </submittedName>
</protein>
<dbReference type="Gene3D" id="2.60.40.380">
    <property type="entry name" value="Purple acid phosphatase-like, N-terminal"/>
    <property type="match status" value="1"/>
</dbReference>
<dbReference type="GO" id="GO:0046872">
    <property type="term" value="F:metal ion binding"/>
    <property type="evidence" value="ECO:0007669"/>
    <property type="project" value="InterPro"/>
</dbReference>
<dbReference type="OrthoDB" id="45007at2759"/>
<dbReference type="STRING" id="3916.A0A3Q0EPE1"/>
<name>A0A3Q0EPE1_VIGRR</name>
<dbReference type="GO" id="GO:0003993">
    <property type="term" value="F:acid phosphatase activity"/>
    <property type="evidence" value="ECO:0007669"/>
    <property type="project" value="InterPro"/>
</dbReference>
<evidence type="ECO:0000313" key="1">
    <source>
        <dbReference type="Proteomes" id="UP000087766"/>
    </source>
</evidence>
<keyword evidence="1" id="KW-1185">Reference proteome</keyword>
<dbReference type="SUPFAM" id="SSF49363">
    <property type="entry name" value="Purple acid phosphatase, N-terminal domain"/>
    <property type="match status" value="1"/>
</dbReference>
<gene>
    <name evidence="2" type="primary">LOC111240795</name>
</gene>
<dbReference type="Proteomes" id="UP000087766">
    <property type="component" value="Chromosome 2"/>
</dbReference>
<dbReference type="AlphaFoldDB" id="A0A3Q0EPE1"/>
<proteinExistence type="predicted"/>
<dbReference type="KEGG" id="vra:111240795"/>
<reference evidence="1" key="1">
    <citation type="journal article" date="2014" name="Nat. Commun.">
        <title>Genome sequence of mungbean and insights into evolution within Vigna species.</title>
        <authorList>
            <person name="Kang Y.J."/>
            <person name="Kim S.K."/>
            <person name="Kim M.Y."/>
            <person name="Lestari P."/>
            <person name="Kim K.H."/>
            <person name="Ha B.K."/>
            <person name="Jun T.H."/>
            <person name="Hwang W.J."/>
            <person name="Lee T."/>
            <person name="Lee J."/>
            <person name="Shim S."/>
            <person name="Yoon M.Y."/>
            <person name="Jang Y.E."/>
            <person name="Han K.S."/>
            <person name="Taeprayoon P."/>
            <person name="Yoon N."/>
            <person name="Somta P."/>
            <person name="Tanya P."/>
            <person name="Kim K.S."/>
            <person name="Gwag J.G."/>
            <person name="Moon J.K."/>
            <person name="Lee Y.H."/>
            <person name="Park B.S."/>
            <person name="Bombarely A."/>
            <person name="Doyle J.J."/>
            <person name="Jackson S.A."/>
            <person name="Schafleitner R."/>
            <person name="Srinives P."/>
            <person name="Varshney R.K."/>
            <person name="Lee S.H."/>
        </authorList>
    </citation>
    <scope>NUCLEOTIDE SEQUENCE [LARGE SCALE GENOMIC DNA]</scope>
    <source>
        <strain evidence="1">cv. VC1973A</strain>
    </source>
</reference>